<organism evidence="2 3">
    <name type="scientific">Plectus sambesii</name>
    <dbReference type="NCBI Taxonomy" id="2011161"/>
    <lineage>
        <taxon>Eukaryota</taxon>
        <taxon>Metazoa</taxon>
        <taxon>Ecdysozoa</taxon>
        <taxon>Nematoda</taxon>
        <taxon>Chromadorea</taxon>
        <taxon>Plectida</taxon>
        <taxon>Plectina</taxon>
        <taxon>Plectoidea</taxon>
        <taxon>Plectidae</taxon>
        <taxon>Plectus</taxon>
    </lineage>
</organism>
<proteinExistence type="predicted"/>
<dbReference type="Proteomes" id="UP000887566">
    <property type="component" value="Unplaced"/>
</dbReference>
<evidence type="ECO:0000313" key="3">
    <source>
        <dbReference type="WBParaSite" id="PSAMB.scaffold13658size2174.g35601.t1"/>
    </source>
</evidence>
<feature type="compositionally biased region" description="Acidic residues" evidence="1">
    <location>
        <begin position="9"/>
        <end position="20"/>
    </location>
</feature>
<feature type="region of interest" description="Disordered" evidence="1">
    <location>
        <begin position="1"/>
        <end position="20"/>
    </location>
</feature>
<accession>A0A914UYH3</accession>
<keyword evidence="2" id="KW-1185">Reference proteome</keyword>
<name>A0A914UYH3_9BILA</name>
<dbReference type="WBParaSite" id="PSAMB.scaffold13658size2174.g35601.t1">
    <property type="protein sequence ID" value="PSAMB.scaffold13658size2174.g35601.t1"/>
    <property type="gene ID" value="PSAMB.scaffold13658size2174.g35601"/>
</dbReference>
<dbReference type="AlphaFoldDB" id="A0A914UYH3"/>
<reference evidence="3" key="1">
    <citation type="submission" date="2022-11" db="UniProtKB">
        <authorList>
            <consortium name="WormBaseParasite"/>
        </authorList>
    </citation>
    <scope>IDENTIFICATION</scope>
</reference>
<evidence type="ECO:0000313" key="2">
    <source>
        <dbReference type="Proteomes" id="UP000887566"/>
    </source>
</evidence>
<protein>
    <submittedName>
        <fullName evidence="3">Uncharacterized protein</fullName>
    </submittedName>
</protein>
<sequence>MAAMREESLEATEPIDEDVDGGPIGVRKAKILWGDKAGRRALGSCGSLPLQSYHNTLSYRPSRQPIFEKANLNFAMFCDPSVTAFQAHLKLSDGKTEKETLLLAYGMFKSTADAK</sequence>
<evidence type="ECO:0000256" key="1">
    <source>
        <dbReference type="SAM" id="MobiDB-lite"/>
    </source>
</evidence>